<dbReference type="Pfam" id="PF00733">
    <property type="entry name" value="Asn_synthase"/>
    <property type="match status" value="1"/>
</dbReference>
<dbReference type="InterPro" id="IPR006426">
    <property type="entry name" value="Asn_synth_AEB"/>
</dbReference>
<dbReference type="CDD" id="cd00712">
    <property type="entry name" value="AsnB"/>
    <property type="match status" value="1"/>
</dbReference>
<protein>
    <recommendedName>
        <fullName evidence="3">asparagine synthase (glutamine-hydrolyzing)</fullName>
        <ecNumber evidence="3">6.3.5.4</ecNumber>
    </recommendedName>
</protein>
<keyword evidence="12" id="KW-1185">Reference proteome</keyword>
<feature type="binding site" evidence="8">
    <location>
        <position position="267"/>
    </location>
    <ligand>
        <name>ATP</name>
        <dbReference type="ChEBI" id="CHEBI:30616"/>
    </ligand>
</feature>
<keyword evidence="5 8" id="KW-0067">ATP-binding</keyword>
<evidence type="ECO:0000256" key="6">
    <source>
        <dbReference type="ARBA" id="ARBA00022962"/>
    </source>
</evidence>
<dbReference type="SUPFAM" id="SSF52402">
    <property type="entry name" value="Adenine nucleotide alpha hydrolases-like"/>
    <property type="match status" value="1"/>
</dbReference>
<comment type="pathway">
    <text evidence="1">Amino-acid biosynthesis; L-asparagine biosynthesis; L-asparagine from L-aspartate (L-Gln route): step 1/1.</text>
</comment>
<reference evidence="12" key="1">
    <citation type="submission" date="2017-06" db="EMBL/GenBank/DDBJ databases">
        <authorList>
            <person name="Varghese N."/>
            <person name="Submissions S."/>
        </authorList>
    </citation>
    <scope>NUCLEOTIDE SEQUENCE [LARGE SCALE GENOMIC DNA]</scope>
    <source>
        <strain evidence="12">NKM1</strain>
    </source>
</reference>
<evidence type="ECO:0000259" key="10">
    <source>
        <dbReference type="PROSITE" id="PS51278"/>
    </source>
</evidence>
<organism evidence="11 12">
    <name type="scientific">Pontibacter ummariensis</name>
    <dbReference type="NCBI Taxonomy" id="1610492"/>
    <lineage>
        <taxon>Bacteria</taxon>
        <taxon>Pseudomonadati</taxon>
        <taxon>Bacteroidota</taxon>
        <taxon>Cytophagia</taxon>
        <taxon>Cytophagales</taxon>
        <taxon>Hymenobacteraceae</taxon>
        <taxon>Pontibacter</taxon>
    </lineage>
</organism>
<dbReference type="AlphaFoldDB" id="A0A239EKI6"/>
<comment type="catalytic activity">
    <reaction evidence="7">
        <text>L-aspartate + L-glutamine + ATP + H2O = L-asparagine + L-glutamate + AMP + diphosphate + H(+)</text>
        <dbReference type="Rhea" id="RHEA:12228"/>
        <dbReference type="ChEBI" id="CHEBI:15377"/>
        <dbReference type="ChEBI" id="CHEBI:15378"/>
        <dbReference type="ChEBI" id="CHEBI:29985"/>
        <dbReference type="ChEBI" id="CHEBI:29991"/>
        <dbReference type="ChEBI" id="CHEBI:30616"/>
        <dbReference type="ChEBI" id="CHEBI:33019"/>
        <dbReference type="ChEBI" id="CHEBI:58048"/>
        <dbReference type="ChEBI" id="CHEBI:58359"/>
        <dbReference type="ChEBI" id="CHEBI:456215"/>
        <dbReference type="EC" id="6.3.5.4"/>
    </reaction>
</comment>
<dbReference type="CDD" id="cd01991">
    <property type="entry name" value="Asn_synthase_B_C"/>
    <property type="match status" value="1"/>
</dbReference>
<dbReference type="SUPFAM" id="SSF56235">
    <property type="entry name" value="N-terminal nucleophile aminohydrolases (Ntn hydrolases)"/>
    <property type="match status" value="1"/>
</dbReference>
<evidence type="ECO:0000256" key="7">
    <source>
        <dbReference type="ARBA" id="ARBA00048741"/>
    </source>
</evidence>
<accession>A0A239EKI6</accession>
<name>A0A239EKI6_9BACT</name>
<dbReference type="InterPro" id="IPR029055">
    <property type="entry name" value="Ntn_hydrolases_N"/>
</dbReference>
<feature type="binding site" evidence="8">
    <location>
        <position position="76"/>
    </location>
    <ligand>
        <name>L-glutamine</name>
        <dbReference type="ChEBI" id="CHEBI:58359"/>
    </ligand>
</feature>
<dbReference type="InterPro" id="IPR033738">
    <property type="entry name" value="AsnB_N"/>
</dbReference>
<dbReference type="Gene3D" id="3.60.20.10">
    <property type="entry name" value="Glutamine Phosphoribosylpyrophosphate, subunit 1, domain 1"/>
    <property type="match status" value="1"/>
</dbReference>
<evidence type="ECO:0000313" key="11">
    <source>
        <dbReference type="EMBL" id="SNS45079.1"/>
    </source>
</evidence>
<feature type="domain" description="Glutamine amidotransferase type-2" evidence="10">
    <location>
        <begin position="1"/>
        <end position="187"/>
    </location>
</feature>
<dbReference type="PROSITE" id="PS51278">
    <property type="entry name" value="GATASE_TYPE_2"/>
    <property type="match status" value="1"/>
</dbReference>
<comment type="similarity">
    <text evidence="2">Belongs to the asparagine synthetase family.</text>
</comment>
<evidence type="ECO:0000256" key="2">
    <source>
        <dbReference type="ARBA" id="ARBA00005752"/>
    </source>
</evidence>
<evidence type="ECO:0000256" key="1">
    <source>
        <dbReference type="ARBA" id="ARBA00005187"/>
    </source>
</evidence>
<sequence length="595" mass="67710">MKIAEEMLCHRGPDGQVYKTYDPNVHLFHARLSIVDIAGGTQPMDTEDAAIIFNGEIYNHLDLRKQFRLRGNTHSDTETILLLYQQMGLDMLEHLEGMFAMALYDKRKGKLFLIRDRAGKKPLYFSKTDESIYFGSEQNVLQQVLRPSVRLSAIATYLHSGMVYGKDTPFEGVYELRPGHLLEIDVRSGAMSEQRQWWSIVPFYEKTLDISEEEALAELDKRLKLAVRQRIESSDLEVGCFLSGGIDSGIVTAMATEVKPELRTFTVKFSDKYDESPIARKVANHLGTRHQELSVSYDNLLQDFEKIVNAYGEPFVDDSQIPSYYVAKEARKHLTVIVNGDGGDELLGGYRRYVPYANALLRSKGVKALSKVVAPMLPSPKDKMSLYNYGYRLAKLNSLDSYEQYLSASSDLLLDTSLFKVKPDTALEKTINGIYRKDISDLRKIMLSDFQTILPYILLKKIDISSMQSSLEGRSPFLSKDILEFAPSLPDKLKVKGRTTKYLLRKLAARYLPAGNEKLPKRGFEVPIIGMVDQTLQPILKDYLYSSNCLYKDVLDTSFVEDLMNDKVAMSKDKRAKVLFGLLTMEIWYRNQRGT</sequence>
<dbReference type="Pfam" id="PF13537">
    <property type="entry name" value="GATase_7"/>
    <property type="match status" value="1"/>
</dbReference>
<dbReference type="GO" id="GO:0006529">
    <property type="term" value="P:asparagine biosynthetic process"/>
    <property type="evidence" value="ECO:0007669"/>
    <property type="project" value="InterPro"/>
</dbReference>
<keyword evidence="6" id="KW-0315">Glutamine amidotransferase</keyword>
<proteinExistence type="inferred from homology"/>
<dbReference type="InterPro" id="IPR017932">
    <property type="entry name" value="GATase_2_dom"/>
</dbReference>
<dbReference type="Proteomes" id="UP000198432">
    <property type="component" value="Unassembled WGS sequence"/>
</dbReference>
<dbReference type="InterPro" id="IPR014729">
    <property type="entry name" value="Rossmann-like_a/b/a_fold"/>
</dbReference>
<dbReference type="GO" id="GO:0004066">
    <property type="term" value="F:asparagine synthase (glutamine-hydrolyzing) activity"/>
    <property type="evidence" value="ECO:0007669"/>
    <property type="project" value="UniProtKB-EC"/>
</dbReference>
<evidence type="ECO:0000256" key="5">
    <source>
        <dbReference type="ARBA" id="ARBA00022840"/>
    </source>
</evidence>
<dbReference type="EMBL" id="FZOQ01000006">
    <property type="protein sequence ID" value="SNS45079.1"/>
    <property type="molecule type" value="Genomic_DNA"/>
</dbReference>
<evidence type="ECO:0000313" key="12">
    <source>
        <dbReference type="Proteomes" id="UP000198432"/>
    </source>
</evidence>
<dbReference type="InterPro" id="IPR001962">
    <property type="entry name" value="Asn_synthase"/>
</dbReference>
<dbReference type="InterPro" id="IPR051786">
    <property type="entry name" value="ASN_synthetase/amidase"/>
</dbReference>
<evidence type="ECO:0000256" key="3">
    <source>
        <dbReference type="ARBA" id="ARBA00012737"/>
    </source>
</evidence>
<feature type="site" description="Important for beta-aspartyl-AMP intermediate formation" evidence="9">
    <location>
        <position position="341"/>
    </location>
</feature>
<evidence type="ECO:0000256" key="9">
    <source>
        <dbReference type="PIRSR" id="PIRSR001589-3"/>
    </source>
</evidence>
<dbReference type="GO" id="GO:0005829">
    <property type="term" value="C:cytosol"/>
    <property type="evidence" value="ECO:0007669"/>
    <property type="project" value="TreeGrafter"/>
</dbReference>
<gene>
    <name evidence="11" type="ORF">SAMN06296052_106221</name>
</gene>
<dbReference type="PIRSF" id="PIRSF001589">
    <property type="entry name" value="Asn_synthetase_glu-h"/>
    <property type="match status" value="1"/>
</dbReference>
<evidence type="ECO:0000256" key="4">
    <source>
        <dbReference type="ARBA" id="ARBA00022741"/>
    </source>
</evidence>
<dbReference type="EC" id="6.3.5.4" evidence="3"/>
<evidence type="ECO:0000256" key="8">
    <source>
        <dbReference type="PIRSR" id="PIRSR001589-2"/>
    </source>
</evidence>
<dbReference type="NCBIfam" id="TIGR01536">
    <property type="entry name" value="asn_synth_AEB"/>
    <property type="match status" value="1"/>
</dbReference>
<dbReference type="Gene3D" id="3.40.50.620">
    <property type="entry name" value="HUPs"/>
    <property type="match status" value="2"/>
</dbReference>
<dbReference type="GO" id="GO:0005524">
    <property type="term" value="F:ATP binding"/>
    <property type="evidence" value="ECO:0007669"/>
    <property type="project" value="UniProtKB-KW"/>
</dbReference>
<keyword evidence="4 8" id="KW-0547">Nucleotide-binding</keyword>
<dbReference type="PANTHER" id="PTHR43284">
    <property type="entry name" value="ASPARAGINE SYNTHETASE (GLUTAMINE-HYDROLYZING)"/>
    <property type="match status" value="1"/>
</dbReference>
<dbReference type="PANTHER" id="PTHR43284:SF1">
    <property type="entry name" value="ASPARAGINE SYNTHETASE"/>
    <property type="match status" value="1"/>
</dbReference>